<dbReference type="InterPro" id="IPR006909">
    <property type="entry name" value="Rad21/Rec8_C_eu"/>
</dbReference>
<dbReference type="Pfam" id="PF04825">
    <property type="entry name" value="Rad21_Rec8_N"/>
    <property type="match status" value="1"/>
</dbReference>
<dbReference type="SUPFAM" id="SSF46785">
    <property type="entry name" value="Winged helix' DNA-binding domain"/>
    <property type="match status" value="1"/>
</dbReference>
<comment type="subunit">
    <text evidence="6">Component of the cohesin complex.</text>
</comment>
<protein>
    <recommendedName>
        <fullName evidence="12">Sister chromatid cohesion 1 protein 3</fullName>
    </recommendedName>
</protein>
<evidence type="ECO:0000256" key="6">
    <source>
        <dbReference type="ARBA" id="ARBA00064543"/>
    </source>
</evidence>
<accession>A0A811PNX3</accession>
<comment type="similarity">
    <text evidence="2">Belongs to the rad21 family.</text>
</comment>
<name>A0A811PNX3_9POAL</name>
<dbReference type="EMBL" id="CAJGYO010000007">
    <property type="protein sequence ID" value="CAD6247220.1"/>
    <property type="molecule type" value="Genomic_DNA"/>
</dbReference>
<evidence type="ECO:0000259" key="9">
    <source>
        <dbReference type="Pfam" id="PF04825"/>
    </source>
</evidence>
<feature type="compositionally biased region" description="Basic and acidic residues" evidence="7">
    <location>
        <begin position="222"/>
        <end position="234"/>
    </location>
</feature>
<keyword evidence="11" id="KW-1185">Reference proteome</keyword>
<dbReference type="InterPro" id="IPR039781">
    <property type="entry name" value="Rad21/Rec8-like"/>
</dbReference>
<dbReference type="FunFam" id="1.10.10.580:FF:000002">
    <property type="entry name" value="Sister chromatid cohesion 1 protein 4"/>
    <property type="match status" value="1"/>
</dbReference>
<evidence type="ECO:0000256" key="3">
    <source>
        <dbReference type="ARBA" id="ARBA00022776"/>
    </source>
</evidence>
<dbReference type="CDD" id="cd21793">
    <property type="entry name" value="Rad21_Rec8_M_AtSYN1-like"/>
    <property type="match status" value="1"/>
</dbReference>
<gene>
    <name evidence="10" type="ORF">NCGR_LOCUS31435</name>
</gene>
<dbReference type="GO" id="GO:1990414">
    <property type="term" value="P:replication-born double-strand break repair via sister chromatid exchange"/>
    <property type="evidence" value="ECO:0007669"/>
    <property type="project" value="TreeGrafter"/>
</dbReference>
<feature type="domain" description="Rad21/Rec8-like protein C-terminal eukaryotic" evidence="8">
    <location>
        <begin position="628"/>
        <end position="681"/>
    </location>
</feature>
<dbReference type="InterPro" id="IPR006910">
    <property type="entry name" value="Rad21_Rec8_N"/>
</dbReference>
<evidence type="ECO:0008006" key="12">
    <source>
        <dbReference type="Google" id="ProtNLM"/>
    </source>
</evidence>
<feature type="region of interest" description="Disordered" evidence="7">
    <location>
        <begin position="431"/>
        <end position="561"/>
    </location>
</feature>
<dbReference type="PANTHER" id="PTHR12585:SF55">
    <property type="entry name" value="SISTER CHROMATID COHESION 1 PROTEIN 3"/>
    <property type="match status" value="1"/>
</dbReference>
<organism evidence="10 11">
    <name type="scientific">Miscanthus lutarioriparius</name>
    <dbReference type="NCBI Taxonomy" id="422564"/>
    <lineage>
        <taxon>Eukaryota</taxon>
        <taxon>Viridiplantae</taxon>
        <taxon>Streptophyta</taxon>
        <taxon>Embryophyta</taxon>
        <taxon>Tracheophyta</taxon>
        <taxon>Spermatophyta</taxon>
        <taxon>Magnoliopsida</taxon>
        <taxon>Liliopsida</taxon>
        <taxon>Poales</taxon>
        <taxon>Poaceae</taxon>
        <taxon>PACMAD clade</taxon>
        <taxon>Panicoideae</taxon>
        <taxon>Andropogonodae</taxon>
        <taxon>Andropogoneae</taxon>
        <taxon>Saccharinae</taxon>
        <taxon>Miscanthus</taxon>
    </lineage>
</organism>
<evidence type="ECO:0000256" key="1">
    <source>
        <dbReference type="ARBA" id="ARBA00004123"/>
    </source>
</evidence>
<dbReference type="GO" id="GO:0005634">
    <property type="term" value="C:nucleus"/>
    <property type="evidence" value="ECO:0007669"/>
    <property type="project" value="UniProtKB-SubCell"/>
</dbReference>
<dbReference type="OrthoDB" id="10071381at2759"/>
<dbReference type="Gene3D" id="1.10.10.580">
    <property type="entry name" value="Structural maintenance of chromosome 1. Chain E"/>
    <property type="match status" value="1"/>
</dbReference>
<comment type="subcellular location">
    <subcellularLocation>
        <location evidence="1">Nucleus</location>
    </subcellularLocation>
</comment>
<dbReference type="GO" id="GO:0003682">
    <property type="term" value="F:chromatin binding"/>
    <property type="evidence" value="ECO:0007669"/>
    <property type="project" value="TreeGrafter"/>
</dbReference>
<evidence type="ECO:0000256" key="7">
    <source>
        <dbReference type="SAM" id="MobiDB-lite"/>
    </source>
</evidence>
<dbReference type="GO" id="GO:0007062">
    <property type="term" value="P:sister chromatid cohesion"/>
    <property type="evidence" value="ECO:0007669"/>
    <property type="project" value="InterPro"/>
</dbReference>
<evidence type="ECO:0000256" key="5">
    <source>
        <dbReference type="ARBA" id="ARBA00023242"/>
    </source>
</evidence>
<dbReference type="PANTHER" id="PTHR12585">
    <property type="entry name" value="SCC1 / RAD21 FAMILY MEMBER"/>
    <property type="match status" value="1"/>
</dbReference>
<feature type="domain" description="Rad21/Rec8-like protein N-terminal" evidence="9">
    <location>
        <begin position="1"/>
        <end position="100"/>
    </location>
</feature>
<evidence type="ECO:0000313" key="11">
    <source>
        <dbReference type="Proteomes" id="UP000604825"/>
    </source>
</evidence>
<keyword evidence="3" id="KW-0131">Cell cycle</keyword>
<dbReference type="InterPro" id="IPR023093">
    <property type="entry name" value="ScpA-like_C"/>
</dbReference>
<sequence>MFYSHTILARKSPLGTVWIAAHLERKIKKPQIDGIDIPTYAESIMFPEVPIALRLSGHLLLGLVRIYSWKVQYLFQDCNRMLTTIRTAFASVQVDLPIDADRAPFESITLPPTLNLDDLNLDDAISLMDTPDNHQKTRDQITLPEGEYVMIELDEDARVEQSGPGPSLHMGPTAILDETSPPFHDGFGANNNPNEEAPIDPPIGNSPVNFNIANQTDGALDPPEKMREAPHESPHLKLTESILGNDDPMDLDHDSSPFVQNKAITPPVIDETTSAGRQVPGRSISNLRTPSTFDAFVDDGPLNFDIPLPEFGLQPSPPPVQENEDNRRPKTQVNNRKRKRGMKFDYKIVLSNDCMSKQIDGAELDELICKRRKLPQTSLDTWRFSRTNRKGSFLLEPLLHGMCSNLQETYERNFPCVSGLDAEYSNVVGLANHGQDAPPERQLSPNVPGTAELPYHEPAPTSPGNAEAQPEPLPTLKSSGAAGAAPDDDMLPELPRFSPIDVPSPIRENDTPYKTPGGTPPSWLGGTAVSEIPSTDGRLGGTAVSEIPSTDGKYSLPGQSTRDSDNMSFLFPINEDDDQPEIPGLISTPGGVSSVGTGTTGLGSMSTRTRAVALFFKDHVTSPSSDEQPGKFSLNKILEGKTRKQAARMFFETTVLKSYNYIDVQQGKEPFGDIEISVKPSLSAAKL</sequence>
<dbReference type="Proteomes" id="UP000604825">
    <property type="component" value="Unassembled WGS sequence"/>
</dbReference>
<keyword evidence="4" id="KW-0159">Chromosome partition</keyword>
<dbReference type="GO" id="GO:0007059">
    <property type="term" value="P:chromosome segregation"/>
    <property type="evidence" value="ECO:0007669"/>
    <property type="project" value="UniProtKB-KW"/>
</dbReference>
<feature type="region of interest" description="Disordered" evidence="7">
    <location>
        <begin position="187"/>
        <end position="234"/>
    </location>
</feature>
<evidence type="ECO:0000259" key="8">
    <source>
        <dbReference type="Pfam" id="PF04824"/>
    </source>
</evidence>
<reference evidence="10" key="1">
    <citation type="submission" date="2020-10" db="EMBL/GenBank/DDBJ databases">
        <authorList>
            <person name="Han B."/>
            <person name="Lu T."/>
            <person name="Zhao Q."/>
            <person name="Huang X."/>
            <person name="Zhao Y."/>
        </authorList>
    </citation>
    <scope>NUCLEOTIDE SEQUENCE</scope>
</reference>
<feature type="compositionally biased region" description="Polar residues" evidence="7">
    <location>
        <begin position="206"/>
        <end position="217"/>
    </location>
</feature>
<keyword evidence="3" id="KW-0498">Mitosis</keyword>
<keyword evidence="5" id="KW-0539">Nucleus</keyword>
<evidence type="ECO:0000256" key="2">
    <source>
        <dbReference type="ARBA" id="ARBA00009870"/>
    </source>
</evidence>
<feature type="region of interest" description="Disordered" evidence="7">
    <location>
        <begin position="309"/>
        <end position="338"/>
    </location>
</feature>
<dbReference type="Pfam" id="PF04824">
    <property type="entry name" value="Rad21_Rec8"/>
    <property type="match status" value="1"/>
</dbReference>
<dbReference type="InterPro" id="IPR036390">
    <property type="entry name" value="WH_DNA-bd_sf"/>
</dbReference>
<proteinExistence type="inferred from homology"/>
<evidence type="ECO:0000256" key="4">
    <source>
        <dbReference type="ARBA" id="ARBA00022829"/>
    </source>
</evidence>
<comment type="caution">
    <text evidence="10">The sequence shown here is derived from an EMBL/GenBank/DDBJ whole genome shotgun (WGS) entry which is preliminary data.</text>
</comment>
<dbReference type="GO" id="GO:0008278">
    <property type="term" value="C:cohesin complex"/>
    <property type="evidence" value="ECO:0007669"/>
    <property type="project" value="InterPro"/>
</dbReference>
<keyword evidence="3" id="KW-0132">Cell division</keyword>
<dbReference type="AlphaFoldDB" id="A0A811PNX3"/>
<evidence type="ECO:0000313" key="10">
    <source>
        <dbReference type="EMBL" id="CAD6247220.1"/>
    </source>
</evidence>